<reference evidence="1" key="2">
    <citation type="submission" date="2025-09" db="UniProtKB">
        <authorList>
            <consortium name="Ensembl"/>
        </authorList>
    </citation>
    <scope>IDENTIFICATION</scope>
</reference>
<dbReference type="Proteomes" id="UP000233220">
    <property type="component" value="Unplaced"/>
</dbReference>
<evidence type="ECO:0000313" key="1">
    <source>
        <dbReference type="Ensembl" id="ENSSBOP00000016085.1"/>
    </source>
</evidence>
<reference evidence="1" key="1">
    <citation type="submission" date="2025-08" db="UniProtKB">
        <authorList>
            <consortium name="Ensembl"/>
        </authorList>
    </citation>
    <scope>IDENTIFICATION</scope>
</reference>
<dbReference type="OMA" id="GSWRKQP"/>
<sequence>TSLSLGLDLRPGSWRKQPHSARVGKSLGAVRLPLGPWSLRLEYEIPGNWYRTDLEALQLAS</sequence>
<name>A0A2K6T8X3_SAIBB</name>
<accession>A0A2K6T8X3</accession>
<keyword evidence="2" id="KW-1185">Reference proteome</keyword>
<organism evidence="1 2">
    <name type="scientific">Saimiri boliviensis boliviensis</name>
    <name type="common">Bolivian squirrel monkey</name>
    <dbReference type="NCBI Taxonomy" id="39432"/>
    <lineage>
        <taxon>Eukaryota</taxon>
        <taxon>Metazoa</taxon>
        <taxon>Chordata</taxon>
        <taxon>Craniata</taxon>
        <taxon>Vertebrata</taxon>
        <taxon>Euteleostomi</taxon>
        <taxon>Mammalia</taxon>
        <taxon>Eutheria</taxon>
        <taxon>Euarchontoglires</taxon>
        <taxon>Primates</taxon>
        <taxon>Haplorrhini</taxon>
        <taxon>Platyrrhini</taxon>
        <taxon>Cebidae</taxon>
        <taxon>Saimiriinae</taxon>
        <taxon>Saimiri</taxon>
    </lineage>
</organism>
<dbReference type="GeneTree" id="ENSGT00910000146992"/>
<protein>
    <submittedName>
        <fullName evidence="1">Uncharacterized protein</fullName>
    </submittedName>
</protein>
<dbReference type="AlphaFoldDB" id="A0A2K6T8X3"/>
<dbReference type="Ensembl" id="ENSSBOT00000032890.1">
    <property type="protein sequence ID" value="ENSSBOP00000016085.1"/>
    <property type="gene ID" value="ENSSBOG00000024739.1"/>
</dbReference>
<evidence type="ECO:0000313" key="2">
    <source>
        <dbReference type="Proteomes" id="UP000233220"/>
    </source>
</evidence>
<proteinExistence type="predicted"/>